<dbReference type="SUPFAM" id="SSF50044">
    <property type="entry name" value="SH3-domain"/>
    <property type="match status" value="1"/>
</dbReference>
<feature type="compositionally biased region" description="Low complexity" evidence="3">
    <location>
        <begin position="169"/>
        <end position="178"/>
    </location>
</feature>
<feature type="compositionally biased region" description="Polar residues" evidence="3">
    <location>
        <begin position="385"/>
        <end position="397"/>
    </location>
</feature>
<dbReference type="OrthoDB" id="5340910at2759"/>
<dbReference type="AlphaFoldDB" id="A0A164QTV8"/>
<feature type="domain" description="SH3" evidence="5">
    <location>
        <begin position="295"/>
        <end position="358"/>
    </location>
</feature>
<reference evidence="6 7" key="1">
    <citation type="journal article" date="2016" name="Mol. Biol. Evol.">
        <title>Comparative Genomics of Early-Diverging Mushroom-Forming Fungi Provides Insights into the Origins of Lignocellulose Decay Capabilities.</title>
        <authorList>
            <person name="Nagy L.G."/>
            <person name="Riley R."/>
            <person name="Tritt A."/>
            <person name="Adam C."/>
            <person name="Daum C."/>
            <person name="Floudas D."/>
            <person name="Sun H."/>
            <person name="Yadav J.S."/>
            <person name="Pangilinan J."/>
            <person name="Larsson K.H."/>
            <person name="Matsuura K."/>
            <person name="Barry K."/>
            <person name="Labutti K."/>
            <person name="Kuo R."/>
            <person name="Ohm R.A."/>
            <person name="Bhattacharya S.S."/>
            <person name="Shirouzu T."/>
            <person name="Yoshinaga Y."/>
            <person name="Martin F.M."/>
            <person name="Grigoriev I.V."/>
            <person name="Hibbett D.S."/>
        </authorList>
    </citation>
    <scope>NUCLEOTIDE SEQUENCE [LARGE SCALE GENOMIC DNA]</scope>
    <source>
        <strain evidence="6 7">HHB9708</strain>
    </source>
</reference>
<dbReference type="Pfam" id="PF14604">
    <property type="entry name" value="SH3_9"/>
    <property type="match status" value="1"/>
</dbReference>
<sequence>MSPAALPLPQTERRSAQIFERAVPQEGDRPVIVRDFYVPDSVIRAVPEDEILAASPTDTSVATPSSPIGTTIQKPPGTTAALIGVVVFLGIIILCISSWRFYLWRLKRKLNEKESSSNRGLWSPISDHAFDINRSSSGRYPRPAVLFPSIATDTATRWVPAKIRQSLRASLPARPPAAKTKHSASESTEKLTLNMAFTEKTSPPPNYRVITVTTPTPPSSLQSTSPPLDQPVRDERKLPPPAPAPTKALPSRPISNMQKLLIIPEQEDSVPPVPSPLRSASLSPKPDVKPSDGNKLPRLMTVKQPFKVSLHDELHVRVGETVRLLQEYQDGWTLCQRVGRADAEKGAVPRCCLIERQPAQLPPRKSSEDSRPPSTRNNRRPSHKASASTSSIPTVKSTEPLAPRRGARRGSLVIGINHIQHPYLTQS</sequence>
<dbReference type="InterPro" id="IPR001452">
    <property type="entry name" value="SH3_domain"/>
</dbReference>
<keyword evidence="4" id="KW-1133">Transmembrane helix</keyword>
<evidence type="ECO:0000256" key="4">
    <source>
        <dbReference type="SAM" id="Phobius"/>
    </source>
</evidence>
<evidence type="ECO:0000256" key="1">
    <source>
        <dbReference type="ARBA" id="ARBA00022443"/>
    </source>
</evidence>
<evidence type="ECO:0000259" key="5">
    <source>
        <dbReference type="PROSITE" id="PS50002"/>
    </source>
</evidence>
<feature type="region of interest" description="Disordered" evidence="3">
    <location>
        <begin position="354"/>
        <end position="406"/>
    </location>
</feature>
<accession>A0A164QTV8</accession>
<feature type="region of interest" description="Disordered" evidence="3">
    <location>
        <begin position="169"/>
        <end position="254"/>
    </location>
</feature>
<evidence type="ECO:0000256" key="2">
    <source>
        <dbReference type="PROSITE-ProRule" id="PRU00192"/>
    </source>
</evidence>
<dbReference type="Proteomes" id="UP000076722">
    <property type="component" value="Unassembled WGS sequence"/>
</dbReference>
<evidence type="ECO:0000313" key="7">
    <source>
        <dbReference type="Proteomes" id="UP000076722"/>
    </source>
</evidence>
<keyword evidence="4" id="KW-0472">Membrane</keyword>
<evidence type="ECO:0000256" key="3">
    <source>
        <dbReference type="SAM" id="MobiDB-lite"/>
    </source>
</evidence>
<feature type="region of interest" description="Disordered" evidence="3">
    <location>
        <begin position="267"/>
        <end position="297"/>
    </location>
</feature>
<dbReference type="STRING" id="1314777.A0A164QTV8"/>
<proteinExistence type="predicted"/>
<keyword evidence="1 2" id="KW-0728">SH3 domain</keyword>
<gene>
    <name evidence="6" type="ORF">SISNIDRAFT_551851</name>
</gene>
<dbReference type="Gene3D" id="2.30.30.40">
    <property type="entry name" value="SH3 Domains"/>
    <property type="match status" value="1"/>
</dbReference>
<organism evidence="6 7">
    <name type="scientific">Sistotremastrum niveocremeum HHB9708</name>
    <dbReference type="NCBI Taxonomy" id="1314777"/>
    <lineage>
        <taxon>Eukaryota</taxon>
        <taxon>Fungi</taxon>
        <taxon>Dikarya</taxon>
        <taxon>Basidiomycota</taxon>
        <taxon>Agaricomycotina</taxon>
        <taxon>Agaricomycetes</taxon>
        <taxon>Sistotremastrales</taxon>
        <taxon>Sistotremastraceae</taxon>
        <taxon>Sertulicium</taxon>
        <taxon>Sertulicium niveocremeum</taxon>
    </lineage>
</organism>
<keyword evidence="4" id="KW-0812">Transmembrane</keyword>
<evidence type="ECO:0000313" key="6">
    <source>
        <dbReference type="EMBL" id="KZS89963.1"/>
    </source>
</evidence>
<feature type="transmembrane region" description="Helical" evidence="4">
    <location>
        <begin position="80"/>
        <end position="103"/>
    </location>
</feature>
<protein>
    <recommendedName>
        <fullName evidence="5">SH3 domain-containing protein</fullName>
    </recommendedName>
</protein>
<name>A0A164QTV8_9AGAM</name>
<dbReference type="InterPro" id="IPR036028">
    <property type="entry name" value="SH3-like_dom_sf"/>
</dbReference>
<keyword evidence="7" id="KW-1185">Reference proteome</keyword>
<dbReference type="PROSITE" id="PS50002">
    <property type="entry name" value="SH3"/>
    <property type="match status" value="1"/>
</dbReference>
<dbReference type="EMBL" id="KV419424">
    <property type="protein sequence ID" value="KZS89963.1"/>
    <property type="molecule type" value="Genomic_DNA"/>
</dbReference>